<protein>
    <submittedName>
        <fullName evidence="2">Uncharacterized protein</fullName>
    </submittedName>
</protein>
<accession>A0A7X0MX31</accession>
<name>A0A7X0MX31_9GAMM</name>
<keyword evidence="1" id="KW-0812">Transmembrane</keyword>
<keyword evidence="1" id="KW-0472">Membrane</keyword>
<feature type="transmembrane region" description="Helical" evidence="1">
    <location>
        <begin position="236"/>
        <end position="257"/>
    </location>
</feature>
<comment type="caution">
    <text evidence="2">The sequence shown here is derived from an EMBL/GenBank/DDBJ whole genome shotgun (WGS) entry which is preliminary data.</text>
</comment>
<dbReference type="Proteomes" id="UP000528457">
    <property type="component" value="Unassembled WGS sequence"/>
</dbReference>
<dbReference type="EMBL" id="JACHHT010000003">
    <property type="protein sequence ID" value="MBB6523053.1"/>
    <property type="molecule type" value="Genomic_DNA"/>
</dbReference>
<sequence length="352" mass="38243">MKQPLLGLISTLTVMALAFAIIALSEHSFFMGWLSFAVMACIPTQIISAFVWGPLFEHMSPLKKGLSQTAISLLGGMIFGALLHFVAGQGFGPTPQLMMLTIVTVIATFWLMVAWNAWPFAAVIQSPIPLGIAILLGAYLLAYLVFSLAFNYEFLALAPIYIESLDPKGLFSAWPALAFLVTTVAVIMLCLLLDFYPLSQRQLSGAKAALANSAWILLLAGIVFYLGVYIVKIDPVVYMVRGPVSFIFGAFILLNLLENSLLSGSRQPIRGICLGLLAAGLAGLMQVIYQCFAQHLNPEIAAGPAEYQLELWLANAMLAITFPLIVVMTDFFGQWPLKSNASDADSQNSHQE</sequence>
<feature type="transmembrane region" description="Helical" evidence="1">
    <location>
        <begin position="30"/>
        <end position="53"/>
    </location>
</feature>
<keyword evidence="1" id="KW-1133">Transmembrane helix</keyword>
<feature type="transmembrane region" description="Helical" evidence="1">
    <location>
        <begin position="309"/>
        <end position="332"/>
    </location>
</feature>
<feature type="transmembrane region" description="Helical" evidence="1">
    <location>
        <begin position="97"/>
        <end position="118"/>
    </location>
</feature>
<feature type="transmembrane region" description="Helical" evidence="1">
    <location>
        <begin position="172"/>
        <end position="196"/>
    </location>
</feature>
<evidence type="ECO:0000313" key="2">
    <source>
        <dbReference type="EMBL" id="MBB6523053.1"/>
    </source>
</evidence>
<dbReference type="AlphaFoldDB" id="A0A7X0MX31"/>
<evidence type="ECO:0000256" key="1">
    <source>
        <dbReference type="SAM" id="Phobius"/>
    </source>
</evidence>
<organism evidence="2 3">
    <name type="scientific">Pseudoteredinibacter isoporae</name>
    <dbReference type="NCBI Taxonomy" id="570281"/>
    <lineage>
        <taxon>Bacteria</taxon>
        <taxon>Pseudomonadati</taxon>
        <taxon>Pseudomonadota</taxon>
        <taxon>Gammaproteobacteria</taxon>
        <taxon>Cellvibrionales</taxon>
        <taxon>Cellvibrionaceae</taxon>
        <taxon>Pseudoteredinibacter</taxon>
    </lineage>
</organism>
<dbReference type="InParanoid" id="A0A7X0MX31"/>
<feature type="transmembrane region" description="Helical" evidence="1">
    <location>
        <begin position="130"/>
        <end position="152"/>
    </location>
</feature>
<feature type="transmembrane region" description="Helical" evidence="1">
    <location>
        <begin position="65"/>
        <end position="85"/>
    </location>
</feature>
<evidence type="ECO:0000313" key="3">
    <source>
        <dbReference type="Proteomes" id="UP000528457"/>
    </source>
</evidence>
<feature type="transmembrane region" description="Helical" evidence="1">
    <location>
        <begin position="269"/>
        <end position="289"/>
    </location>
</feature>
<feature type="transmembrane region" description="Helical" evidence="1">
    <location>
        <begin position="208"/>
        <end position="230"/>
    </location>
</feature>
<dbReference type="RefSeq" id="WP_166843926.1">
    <property type="nucleotide sequence ID" value="NZ_JAAONY010000003.1"/>
</dbReference>
<gene>
    <name evidence="2" type="ORF">HNR48_003355</name>
</gene>
<keyword evidence="3" id="KW-1185">Reference proteome</keyword>
<reference evidence="2 3" key="1">
    <citation type="submission" date="2020-08" db="EMBL/GenBank/DDBJ databases">
        <title>Genomic Encyclopedia of Type Strains, Phase IV (KMG-IV): sequencing the most valuable type-strain genomes for metagenomic binning, comparative biology and taxonomic classification.</title>
        <authorList>
            <person name="Goeker M."/>
        </authorList>
    </citation>
    <scope>NUCLEOTIDE SEQUENCE [LARGE SCALE GENOMIC DNA]</scope>
    <source>
        <strain evidence="2 3">DSM 22368</strain>
    </source>
</reference>
<proteinExistence type="predicted"/>